<dbReference type="PRINTS" id="PR01035">
    <property type="entry name" value="TCRTETA"/>
</dbReference>
<feature type="transmembrane region" description="Helical" evidence="8">
    <location>
        <begin position="247"/>
        <end position="267"/>
    </location>
</feature>
<evidence type="ECO:0000256" key="3">
    <source>
        <dbReference type="ARBA" id="ARBA00022692"/>
    </source>
</evidence>
<keyword evidence="2" id="KW-1003">Cell membrane</keyword>
<evidence type="ECO:0000256" key="6">
    <source>
        <dbReference type="ARBA" id="ARBA00078639"/>
    </source>
</evidence>
<feature type="transmembrane region" description="Helical" evidence="8">
    <location>
        <begin position="310"/>
        <end position="328"/>
    </location>
</feature>
<dbReference type="PROSITE" id="PS50850">
    <property type="entry name" value="MFS"/>
    <property type="match status" value="1"/>
</dbReference>
<dbReference type="PANTHER" id="PTHR24002">
    <property type="entry name" value="SOLUTE CARRIER FAMILY 22 MEMBER 18"/>
    <property type="match status" value="1"/>
</dbReference>
<dbReference type="SUPFAM" id="SSF103473">
    <property type="entry name" value="MFS general substrate transporter"/>
    <property type="match status" value="1"/>
</dbReference>
<keyword evidence="11" id="KW-1185">Reference proteome</keyword>
<dbReference type="OrthoDB" id="440553at2759"/>
<feature type="transmembrane region" description="Helical" evidence="8">
    <location>
        <begin position="103"/>
        <end position="121"/>
    </location>
</feature>
<sequence>MSAVNTKASSGGEEEALEMRSKTLGESSCSGEIQRGQAIFVAYLIATLELTFLFMQMGVMPYLAKSLGLDSVGFGYLQTTFGVLQLVGGPIFGRFADQFGTRAALILSCASGSAFFLLMSISTSIPLLFLSRLPAVFMHGLPGAQKLITDLTTPSQRADALGKLGLCFGIGIIIGSALGGVLSTTFGIFVPMYVGLVGNLINTMIAMIWIPLQAKPKSDHRVTEHRNLFSFREILCLMKFPGVMEIFIVKVFAELPIGLFLIMFSIISMDFFGLEAVESGYLMSYFGVLQMIVQGLVVGKLTNRCSEGTLLRLSVFVFAVVGLGMALMRTVWHYCIIAVPLVFAFSMLGTITNSILTKAVPSSNTGTMLGICASVQPLTRTVGPTIGGVLYKQFGVSSFGYLQLIVNVGLFVYLLKSKIPLGEMKSQ</sequence>
<dbReference type="GO" id="GO:0005635">
    <property type="term" value="C:nuclear envelope"/>
    <property type="evidence" value="ECO:0007669"/>
    <property type="project" value="TreeGrafter"/>
</dbReference>
<accession>A0A7L3CHU5</accession>
<evidence type="ECO:0000256" key="5">
    <source>
        <dbReference type="ARBA" id="ARBA00023136"/>
    </source>
</evidence>
<dbReference type="PANTHER" id="PTHR24002:SF3">
    <property type="entry name" value="SOLUTE CARRIER FAMILY 22 MEMBER 18"/>
    <property type="match status" value="1"/>
</dbReference>
<feature type="transmembrane region" description="Helical" evidence="8">
    <location>
        <begin position="396"/>
        <end position="415"/>
    </location>
</feature>
<keyword evidence="4 8" id="KW-1133">Transmembrane helix</keyword>
<dbReference type="FunFam" id="1.20.1250.20:FF:000297">
    <property type="entry name" value="Solute carrier family 22 member 18"/>
    <property type="match status" value="1"/>
</dbReference>
<reference evidence="10 11" key="1">
    <citation type="submission" date="2019-09" db="EMBL/GenBank/DDBJ databases">
        <title>Bird 10,000 Genomes (B10K) Project - Family phase.</title>
        <authorList>
            <person name="Zhang G."/>
        </authorList>
    </citation>
    <scope>NUCLEOTIDE SEQUENCE [LARGE SCALE GENOMIC DNA]</scope>
    <source>
        <strain evidence="10">B10K-DU-012-45</strain>
    </source>
</reference>
<comment type="function">
    <text evidence="7">May act as a transporter of organic cations based on a proton efflux antiport mechanism. May play a role in the transport of chloroquine and quinidine-related compounds in kidney. Plays a role in the regulation of lipid metabolism.</text>
</comment>
<name>A0A7L3CHU5_PELUR</name>
<dbReference type="GO" id="GO:0016324">
    <property type="term" value="C:apical plasma membrane"/>
    <property type="evidence" value="ECO:0007669"/>
    <property type="project" value="UniProtKB-SubCell"/>
</dbReference>
<dbReference type="GO" id="GO:0022857">
    <property type="term" value="F:transmembrane transporter activity"/>
    <property type="evidence" value="ECO:0007669"/>
    <property type="project" value="InterPro"/>
</dbReference>
<evidence type="ECO:0000313" key="11">
    <source>
        <dbReference type="Proteomes" id="UP000555367"/>
    </source>
</evidence>
<feature type="transmembrane region" description="Helical" evidence="8">
    <location>
        <begin position="188"/>
        <end position="212"/>
    </location>
</feature>
<feature type="non-terminal residue" evidence="10">
    <location>
        <position position="1"/>
    </location>
</feature>
<dbReference type="EMBL" id="VZTQ01013779">
    <property type="protein sequence ID" value="NXT42991.1"/>
    <property type="molecule type" value="Genomic_DNA"/>
</dbReference>
<dbReference type="CDD" id="cd17331">
    <property type="entry name" value="MFS_SLC22A18"/>
    <property type="match status" value="1"/>
</dbReference>
<organism evidence="10 11">
    <name type="scientific">Pelecanoides urinatrix</name>
    <name type="common">Common diving petrel</name>
    <name type="synonym">Procellaria urinatrix</name>
    <dbReference type="NCBI Taxonomy" id="37079"/>
    <lineage>
        <taxon>Eukaryota</taxon>
        <taxon>Metazoa</taxon>
        <taxon>Chordata</taxon>
        <taxon>Craniata</taxon>
        <taxon>Vertebrata</taxon>
        <taxon>Euteleostomi</taxon>
        <taxon>Archelosauria</taxon>
        <taxon>Archosauria</taxon>
        <taxon>Dinosauria</taxon>
        <taxon>Saurischia</taxon>
        <taxon>Theropoda</taxon>
        <taxon>Coelurosauria</taxon>
        <taxon>Aves</taxon>
        <taxon>Neognathae</taxon>
        <taxon>Neoaves</taxon>
        <taxon>Aequornithes</taxon>
        <taxon>Procellariiformes</taxon>
        <taxon>Procellariidae</taxon>
        <taxon>Pelecanoides</taxon>
    </lineage>
</organism>
<feature type="transmembrane region" description="Helical" evidence="8">
    <location>
        <begin position="160"/>
        <end position="182"/>
    </location>
</feature>
<feature type="transmembrane region" description="Helical" evidence="8">
    <location>
        <begin position="279"/>
        <end position="298"/>
    </location>
</feature>
<feature type="non-terminal residue" evidence="10">
    <location>
        <position position="427"/>
    </location>
</feature>
<dbReference type="InterPro" id="IPR011701">
    <property type="entry name" value="MFS"/>
</dbReference>
<evidence type="ECO:0000256" key="4">
    <source>
        <dbReference type="ARBA" id="ARBA00022989"/>
    </source>
</evidence>
<comment type="caution">
    <text evidence="10">The sequence shown here is derived from an EMBL/GenBank/DDBJ whole genome shotgun (WGS) entry which is preliminary data.</text>
</comment>
<evidence type="ECO:0000313" key="10">
    <source>
        <dbReference type="EMBL" id="NXT42991.1"/>
    </source>
</evidence>
<feature type="transmembrane region" description="Helical" evidence="8">
    <location>
        <begin position="76"/>
        <end position="96"/>
    </location>
</feature>
<dbReference type="InterPro" id="IPR001958">
    <property type="entry name" value="Tet-R_TetA/multi-R_MdtG-like"/>
</dbReference>
<evidence type="ECO:0000256" key="8">
    <source>
        <dbReference type="SAM" id="Phobius"/>
    </source>
</evidence>
<evidence type="ECO:0000256" key="7">
    <source>
        <dbReference type="ARBA" id="ARBA00093348"/>
    </source>
</evidence>
<protein>
    <recommendedName>
        <fullName evidence="6">Organic cation transporter-like protein 2</fullName>
    </recommendedName>
</protein>
<comment type="subcellular location">
    <subcellularLocation>
        <location evidence="1">Apical cell membrane</location>
        <topology evidence="1">Multi-pass membrane protein</topology>
    </subcellularLocation>
</comment>
<dbReference type="Proteomes" id="UP000555367">
    <property type="component" value="Unassembled WGS sequence"/>
</dbReference>
<evidence type="ECO:0000256" key="2">
    <source>
        <dbReference type="ARBA" id="ARBA00022475"/>
    </source>
</evidence>
<feature type="domain" description="Major facilitator superfamily (MFS) profile" evidence="9">
    <location>
        <begin position="35"/>
        <end position="421"/>
    </location>
</feature>
<keyword evidence="3 8" id="KW-0812">Transmembrane</keyword>
<gene>
    <name evidence="10" type="primary">Slc22a18</name>
    <name evidence="10" type="ORF">PELURI_R01464</name>
</gene>
<evidence type="ECO:0000256" key="1">
    <source>
        <dbReference type="ARBA" id="ARBA00004424"/>
    </source>
</evidence>
<dbReference type="Gene3D" id="1.20.1250.20">
    <property type="entry name" value="MFS general substrate transporter like domains"/>
    <property type="match status" value="1"/>
</dbReference>
<dbReference type="InterPro" id="IPR036259">
    <property type="entry name" value="MFS_trans_sf"/>
</dbReference>
<dbReference type="InterPro" id="IPR020846">
    <property type="entry name" value="MFS_dom"/>
</dbReference>
<evidence type="ECO:0000259" key="9">
    <source>
        <dbReference type="PROSITE" id="PS50850"/>
    </source>
</evidence>
<proteinExistence type="predicted"/>
<feature type="transmembrane region" description="Helical" evidence="8">
    <location>
        <begin position="334"/>
        <end position="356"/>
    </location>
</feature>
<feature type="transmembrane region" description="Helical" evidence="8">
    <location>
        <begin position="40"/>
        <end position="64"/>
    </location>
</feature>
<dbReference type="Pfam" id="PF07690">
    <property type="entry name" value="MFS_1"/>
    <property type="match status" value="1"/>
</dbReference>
<keyword evidence="5 8" id="KW-0472">Membrane</keyword>
<dbReference type="AlphaFoldDB" id="A0A7L3CHU5"/>